<dbReference type="InterPro" id="IPR027065">
    <property type="entry name" value="Lon_Prtase"/>
</dbReference>
<keyword evidence="4 14" id="KW-0547">Nucleotide-binding</keyword>
<gene>
    <name evidence="14" type="primary">lon</name>
    <name evidence="22" type="ORF">HMPREF0872_03655</name>
</gene>
<dbReference type="InterPro" id="IPR008268">
    <property type="entry name" value="Peptidase_S16_AS"/>
</dbReference>
<dbReference type="PRINTS" id="PR00830">
    <property type="entry name" value="ENDOLAPTASE"/>
</dbReference>
<comment type="function">
    <text evidence="10 14">ATP-dependent serine protease that mediates the selective degradation of mutant and abnormal proteins as well as certain short-lived regulatory proteins. Required for cellular homeostasis and for survival from DNA damage and developmental changes induced by stress. Degrades polypeptides processively to yield small peptide fragments that are 5 to 10 amino acids long. Binds to DNA in a double-stranded, site-specific manner.</text>
</comment>
<evidence type="ECO:0000256" key="8">
    <source>
        <dbReference type="ARBA" id="ARBA00023016"/>
    </source>
</evidence>
<evidence type="ECO:0000256" key="19">
    <source>
        <dbReference type="RuleBase" id="RU000591"/>
    </source>
</evidence>
<evidence type="ECO:0000256" key="18">
    <source>
        <dbReference type="PROSITE-ProRule" id="PRU01122"/>
    </source>
</evidence>
<accession>A0A096BYK8</accession>
<dbReference type="Pfam" id="PF00004">
    <property type="entry name" value="AAA"/>
    <property type="match status" value="1"/>
</dbReference>
<dbReference type="InterPro" id="IPR003959">
    <property type="entry name" value="ATPase_AAA_core"/>
</dbReference>
<dbReference type="InterPro" id="IPR054594">
    <property type="entry name" value="Lon_lid"/>
</dbReference>
<dbReference type="PIRSF" id="PIRSF001174">
    <property type="entry name" value="Lon_proteas"/>
    <property type="match status" value="1"/>
</dbReference>
<dbReference type="InterPro" id="IPR003111">
    <property type="entry name" value="Lon_prtase_N"/>
</dbReference>
<dbReference type="InterPro" id="IPR014721">
    <property type="entry name" value="Ribsml_uS5_D2-typ_fold_subgr"/>
</dbReference>
<evidence type="ECO:0000256" key="15">
    <source>
        <dbReference type="PIRNR" id="PIRNR001174"/>
    </source>
</evidence>
<dbReference type="GO" id="GO:0016887">
    <property type="term" value="F:ATP hydrolysis activity"/>
    <property type="evidence" value="ECO:0007669"/>
    <property type="project" value="UniProtKB-UniRule"/>
</dbReference>
<protein>
    <recommendedName>
        <fullName evidence="12 14">Lon protease</fullName>
        <ecNumber evidence="11 14">3.4.21.53</ecNumber>
    </recommendedName>
    <alternativeName>
        <fullName evidence="13 14">ATP-dependent protease La</fullName>
    </alternativeName>
</protein>
<dbReference type="GO" id="GO:0005737">
    <property type="term" value="C:cytoplasm"/>
    <property type="evidence" value="ECO:0007669"/>
    <property type="project" value="UniProtKB-SubCell"/>
</dbReference>
<evidence type="ECO:0000256" key="3">
    <source>
        <dbReference type="ARBA" id="ARBA00022670"/>
    </source>
</evidence>
<dbReference type="Gene3D" id="2.30.130.40">
    <property type="entry name" value="LON domain-like"/>
    <property type="match status" value="1"/>
</dbReference>
<dbReference type="PROSITE" id="PS51787">
    <property type="entry name" value="LON_N"/>
    <property type="match status" value="1"/>
</dbReference>
<dbReference type="PROSITE" id="PS01046">
    <property type="entry name" value="LON_SER"/>
    <property type="match status" value="1"/>
</dbReference>
<evidence type="ECO:0000256" key="2">
    <source>
        <dbReference type="ARBA" id="ARBA00022490"/>
    </source>
</evidence>
<feature type="active site" evidence="14 16">
    <location>
        <position position="720"/>
    </location>
</feature>
<evidence type="ECO:0000256" key="16">
    <source>
        <dbReference type="PIRSR" id="PIRSR001174-1"/>
    </source>
</evidence>
<comment type="catalytic activity">
    <reaction evidence="9 14 15 18">
        <text>Hydrolysis of proteins in presence of ATP.</text>
        <dbReference type="EC" id="3.4.21.53"/>
    </reaction>
</comment>
<dbReference type="SUPFAM" id="SSF52540">
    <property type="entry name" value="P-loop containing nucleoside triphosphate hydrolases"/>
    <property type="match status" value="1"/>
</dbReference>
<evidence type="ECO:0000256" key="9">
    <source>
        <dbReference type="ARBA" id="ARBA00050665"/>
    </source>
</evidence>
<dbReference type="AlphaFoldDB" id="A0A096BYK8"/>
<evidence type="ECO:0000313" key="22">
    <source>
        <dbReference type="EMBL" id="KGF47802.1"/>
    </source>
</evidence>
<keyword evidence="8 14" id="KW-0346">Stress response</keyword>
<dbReference type="SUPFAM" id="SSF54211">
    <property type="entry name" value="Ribosomal protein S5 domain 2-like"/>
    <property type="match status" value="1"/>
</dbReference>
<sequence length="771" mass="85668">MNSIDTVIPLVPLRGLVVYPSLVIHLDIGRDKSIRAVEQAMANDRILAVTSQKDDSIENPVLSDLASMGVIVKIKQMLRLPGGVLRILVEGLSRIHVDNITSMDPYYEVAYHQVDSLMGDDIELEAYRRLVQSKFALWADDSKTIAEDVATNILNLTDPSNLADQVSFLLPIGKKQHQELLDELSVSSRLNKVVGILNIELQINDLENSINNRVRQQMEKAQKEYFLREKIRVIHDELGDKGDPDTEAEELRQELNKLNLDTDIHDRIDKEISRYSRMPSMMPEANILKNYLDWVLSLPWKNYSKDSLDIKKAEQILNENHFGLERIKERILEFLAVRKLNGGQGGSILCLVGPPGVGKTSLAASIAEALNRKFVRASLGGVRDEAEIRGHRRTYIGALPGRMIQGIKHAGTKNPVFLLDEIDKLASDYKGDPSSALLEVLDPEQNKTFSDHFIEIPFDFSDVFWITTANVGANIPQPLMDRMEVIQLSSYTDEEKLQIAKRYLVPKQIKANGLESYKVKISDAVLKKIISDYIREAGVRRLEKTIAKVCRKIAYKLVEADESVTPKVTVKNLHTYLGAPIYLEEKREKEAQVGLVCGLAWTSVGGVVLPCEASTMAGNGKLSLTGSLGKVMQESGQAAMSYIRHNAKNLGIKENFYKTTDIHVHLPEGATPKDGPSAGITMTLAMISALTGRKVRSDIAMTGEITLRGRVLPIGGLKEKLLAALAYGVKEVLIPYNNTKDIDELPDSVKNGLTITPVKTMEDVLAKALLK</sequence>
<dbReference type="Gene3D" id="3.30.230.10">
    <property type="match status" value="1"/>
</dbReference>
<dbReference type="GO" id="GO:0006515">
    <property type="term" value="P:protein quality control for misfolded or incompletely synthesized proteins"/>
    <property type="evidence" value="ECO:0007669"/>
    <property type="project" value="UniProtKB-UniRule"/>
</dbReference>
<keyword evidence="23" id="KW-1185">Reference proteome</keyword>
<dbReference type="InterPro" id="IPR003593">
    <property type="entry name" value="AAA+_ATPase"/>
</dbReference>
<evidence type="ECO:0000256" key="1">
    <source>
        <dbReference type="ARBA" id="ARBA00004496"/>
    </source>
</evidence>
<comment type="induction">
    <text evidence="14">By heat shock.</text>
</comment>
<keyword evidence="5 14" id="KW-0378">Hydrolase</keyword>
<dbReference type="EC" id="3.4.21.53" evidence="11 14"/>
<evidence type="ECO:0000259" key="20">
    <source>
        <dbReference type="PROSITE" id="PS51786"/>
    </source>
</evidence>
<evidence type="ECO:0000256" key="10">
    <source>
        <dbReference type="ARBA" id="ARBA00053875"/>
    </source>
</evidence>
<dbReference type="HAMAP" id="MF_01973">
    <property type="entry name" value="lon_bact"/>
    <property type="match status" value="1"/>
</dbReference>
<dbReference type="Proteomes" id="UP000029628">
    <property type="component" value="Unassembled WGS sequence"/>
</dbReference>
<dbReference type="NCBIfam" id="TIGR00763">
    <property type="entry name" value="lon"/>
    <property type="match status" value="1"/>
</dbReference>
<reference evidence="22 23" key="1">
    <citation type="submission" date="2014-07" db="EMBL/GenBank/DDBJ databases">
        <authorList>
            <person name="McCorrison J."/>
            <person name="Sanka R."/>
            <person name="Torralba M."/>
            <person name="Gillis M."/>
            <person name="Haft D.H."/>
            <person name="Methe B."/>
            <person name="Sutton G."/>
            <person name="Nelson K.E."/>
        </authorList>
    </citation>
    <scope>NUCLEOTIDE SEQUENCE [LARGE SCALE GENOMIC DNA]</scope>
    <source>
        <strain evidence="22 23">DNF00314</strain>
    </source>
</reference>
<dbReference type="InterPro" id="IPR015947">
    <property type="entry name" value="PUA-like_sf"/>
</dbReference>
<dbReference type="SMART" id="SM00382">
    <property type="entry name" value="AAA"/>
    <property type="match status" value="1"/>
</dbReference>
<dbReference type="InterPro" id="IPR020568">
    <property type="entry name" value="Ribosomal_Su5_D2-typ_SF"/>
</dbReference>
<dbReference type="eggNOG" id="COG0466">
    <property type="taxonomic scope" value="Bacteria"/>
</dbReference>
<dbReference type="EMBL" id="JRNT01000007">
    <property type="protein sequence ID" value="KGF47802.1"/>
    <property type="molecule type" value="Genomic_DNA"/>
</dbReference>
<dbReference type="Pfam" id="PF02190">
    <property type="entry name" value="LON_substr_bdg"/>
    <property type="match status" value="1"/>
</dbReference>
<evidence type="ECO:0000256" key="11">
    <source>
        <dbReference type="ARBA" id="ARBA00066743"/>
    </source>
</evidence>
<dbReference type="PANTHER" id="PTHR10046">
    <property type="entry name" value="ATP DEPENDENT LON PROTEASE FAMILY MEMBER"/>
    <property type="match status" value="1"/>
</dbReference>
<dbReference type="InterPro" id="IPR008269">
    <property type="entry name" value="Lon_proteolytic"/>
</dbReference>
<dbReference type="GO" id="GO:0034605">
    <property type="term" value="P:cellular response to heat"/>
    <property type="evidence" value="ECO:0007669"/>
    <property type="project" value="UniProtKB-UniRule"/>
</dbReference>
<keyword evidence="7 14" id="KW-0067">ATP-binding</keyword>
<feature type="domain" description="Lon proteolytic" evidence="20">
    <location>
        <begin position="590"/>
        <end position="771"/>
    </location>
</feature>
<dbReference type="Gene3D" id="1.10.8.60">
    <property type="match status" value="1"/>
</dbReference>
<feature type="domain" description="Lon N-terminal" evidence="21">
    <location>
        <begin position="8"/>
        <end position="201"/>
    </location>
</feature>
<keyword evidence="3 14" id="KW-0645">Protease</keyword>
<evidence type="ECO:0000313" key="23">
    <source>
        <dbReference type="Proteomes" id="UP000029628"/>
    </source>
</evidence>
<comment type="subcellular location">
    <subcellularLocation>
        <location evidence="1 14 15">Cytoplasm</location>
    </subcellularLocation>
</comment>
<dbReference type="FunFam" id="3.40.50.300:FF:000021">
    <property type="entry name" value="Lon protease homolog"/>
    <property type="match status" value="1"/>
</dbReference>
<dbReference type="RefSeq" id="WP_038151875.1">
    <property type="nucleotide sequence ID" value="NZ_JRNT01000007.1"/>
</dbReference>
<feature type="active site" evidence="14 16">
    <location>
        <position position="677"/>
    </location>
</feature>
<dbReference type="InterPro" id="IPR046336">
    <property type="entry name" value="Lon_prtase_N_sf"/>
</dbReference>
<dbReference type="GO" id="GO:0004252">
    <property type="term" value="F:serine-type endopeptidase activity"/>
    <property type="evidence" value="ECO:0007669"/>
    <property type="project" value="UniProtKB-UniRule"/>
</dbReference>
<comment type="similarity">
    <text evidence="14 15 18 19">Belongs to the peptidase S16 family.</text>
</comment>
<dbReference type="SUPFAM" id="SSF88697">
    <property type="entry name" value="PUA domain-like"/>
    <property type="match status" value="1"/>
</dbReference>
<dbReference type="Pfam" id="PF22667">
    <property type="entry name" value="Lon_lid"/>
    <property type="match status" value="1"/>
</dbReference>
<dbReference type="Gene3D" id="1.20.58.1480">
    <property type="match status" value="1"/>
</dbReference>
<name>A0A096BYK8_9FIRM</name>
<organism evidence="22 23">
    <name type="scientific">Veillonella montpellierensis DNF00314</name>
    <dbReference type="NCBI Taxonomy" id="1401067"/>
    <lineage>
        <taxon>Bacteria</taxon>
        <taxon>Bacillati</taxon>
        <taxon>Bacillota</taxon>
        <taxon>Negativicutes</taxon>
        <taxon>Veillonellales</taxon>
        <taxon>Veillonellaceae</taxon>
        <taxon>Veillonella</taxon>
    </lineage>
</organism>
<dbReference type="CDD" id="cd19500">
    <property type="entry name" value="RecA-like_Lon"/>
    <property type="match status" value="1"/>
</dbReference>
<evidence type="ECO:0000259" key="21">
    <source>
        <dbReference type="PROSITE" id="PS51787"/>
    </source>
</evidence>
<evidence type="ECO:0000256" key="17">
    <source>
        <dbReference type="PIRSR" id="PIRSR001174-2"/>
    </source>
</evidence>
<dbReference type="GO" id="GO:0005524">
    <property type="term" value="F:ATP binding"/>
    <property type="evidence" value="ECO:0007669"/>
    <property type="project" value="UniProtKB-UniRule"/>
</dbReference>
<dbReference type="InterPro" id="IPR027543">
    <property type="entry name" value="Lon_bac"/>
</dbReference>
<dbReference type="Pfam" id="PF05362">
    <property type="entry name" value="Lon_C"/>
    <property type="match status" value="1"/>
</dbReference>
<comment type="caution">
    <text evidence="22">The sequence shown here is derived from an EMBL/GenBank/DDBJ whole genome shotgun (WGS) entry which is preliminary data.</text>
</comment>
<dbReference type="PROSITE" id="PS51786">
    <property type="entry name" value="LON_PROTEOLYTIC"/>
    <property type="match status" value="1"/>
</dbReference>
<evidence type="ECO:0000256" key="5">
    <source>
        <dbReference type="ARBA" id="ARBA00022801"/>
    </source>
</evidence>
<evidence type="ECO:0000256" key="6">
    <source>
        <dbReference type="ARBA" id="ARBA00022825"/>
    </source>
</evidence>
<evidence type="ECO:0000256" key="12">
    <source>
        <dbReference type="ARBA" id="ARBA00071934"/>
    </source>
</evidence>
<keyword evidence="2 14" id="KW-0963">Cytoplasm</keyword>
<dbReference type="SMART" id="SM00464">
    <property type="entry name" value="LON"/>
    <property type="match status" value="1"/>
</dbReference>
<comment type="subunit">
    <text evidence="14 15">Homohexamer. Organized in a ring with a central cavity.</text>
</comment>
<dbReference type="Gene3D" id="1.20.5.5270">
    <property type="match status" value="1"/>
</dbReference>
<feature type="binding site" evidence="14 17">
    <location>
        <begin position="353"/>
        <end position="360"/>
    </location>
    <ligand>
        <name>ATP</name>
        <dbReference type="ChEBI" id="CHEBI:30616"/>
    </ligand>
</feature>
<evidence type="ECO:0000256" key="13">
    <source>
        <dbReference type="ARBA" id="ARBA00082722"/>
    </source>
</evidence>
<dbReference type="GO" id="GO:0043565">
    <property type="term" value="F:sequence-specific DNA binding"/>
    <property type="evidence" value="ECO:0007669"/>
    <property type="project" value="UniProtKB-UniRule"/>
</dbReference>
<dbReference type="InterPro" id="IPR004815">
    <property type="entry name" value="Lon_bac/euk-typ"/>
</dbReference>
<proteinExistence type="evidence at transcript level"/>
<dbReference type="GO" id="GO:0004176">
    <property type="term" value="F:ATP-dependent peptidase activity"/>
    <property type="evidence" value="ECO:0007669"/>
    <property type="project" value="UniProtKB-UniRule"/>
</dbReference>
<evidence type="ECO:0000256" key="4">
    <source>
        <dbReference type="ARBA" id="ARBA00022741"/>
    </source>
</evidence>
<dbReference type="Gene3D" id="3.40.50.300">
    <property type="entry name" value="P-loop containing nucleotide triphosphate hydrolases"/>
    <property type="match status" value="1"/>
</dbReference>
<evidence type="ECO:0000256" key="7">
    <source>
        <dbReference type="ARBA" id="ARBA00022840"/>
    </source>
</evidence>
<dbReference type="InterPro" id="IPR027417">
    <property type="entry name" value="P-loop_NTPase"/>
</dbReference>
<evidence type="ECO:0000256" key="14">
    <source>
        <dbReference type="HAMAP-Rule" id="MF_01973"/>
    </source>
</evidence>
<keyword evidence="6 14" id="KW-0720">Serine protease</keyword>